<evidence type="ECO:0000256" key="3">
    <source>
        <dbReference type="RuleBase" id="RU004549"/>
    </source>
</evidence>
<dbReference type="Pfam" id="PF02309">
    <property type="entry name" value="AUX_IAA"/>
    <property type="match status" value="1"/>
</dbReference>
<gene>
    <name evidence="7" type="ORF">ZIOFF_043020</name>
</gene>
<evidence type="ECO:0000313" key="8">
    <source>
        <dbReference type="Proteomes" id="UP000734854"/>
    </source>
</evidence>
<comment type="similarity">
    <text evidence="3">Belongs to the Aux/IAA family.</text>
</comment>
<accession>A0A8J5FWM3</accession>
<feature type="compositionally biased region" description="Low complexity" evidence="4">
    <location>
        <begin position="494"/>
        <end position="510"/>
    </location>
</feature>
<evidence type="ECO:0000256" key="2">
    <source>
        <dbReference type="ARBA" id="ARBA00011726"/>
    </source>
</evidence>
<dbReference type="PANTHER" id="PTHR31734">
    <property type="entry name" value="AUXIN-RESPONSIVE PROTEIN IAA17"/>
    <property type="match status" value="1"/>
</dbReference>
<proteinExistence type="inferred from homology"/>
<keyword evidence="3" id="KW-0927">Auxin signaling pathway</keyword>
<feature type="region of interest" description="Disordered" evidence="4">
    <location>
        <begin position="476"/>
        <end position="510"/>
    </location>
</feature>
<organism evidence="7 8">
    <name type="scientific">Zingiber officinale</name>
    <name type="common">Ginger</name>
    <name type="synonym">Amomum zingiber</name>
    <dbReference type="NCBI Taxonomy" id="94328"/>
    <lineage>
        <taxon>Eukaryota</taxon>
        <taxon>Viridiplantae</taxon>
        <taxon>Streptophyta</taxon>
        <taxon>Embryophyta</taxon>
        <taxon>Tracheophyta</taxon>
        <taxon>Spermatophyta</taxon>
        <taxon>Magnoliopsida</taxon>
        <taxon>Liliopsida</taxon>
        <taxon>Zingiberales</taxon>
        <taxon>Zingiberaceae</taxon>
        <taxon>Zingiber</taxon>
    </lineage>
</organism>
<feature type="compositionally biased region" description="Low complexity" evidence="4">
    <location>
        <begin position="248"/>
        <end position="262"/>
    </location>
</feature>
<comment type="subunit">
    <text evidence="2 3">Homodimers and heterodimers.</text>
</comment>
<evidence type="ECO:0000256" key="1">
    <source>
        <dbReference type="ARBA" id="ARBA00002159"/>
    </source>
</evidence>
<dbReference type="InterPro" id="IPR003311">
    <property type="entry name" value="AUX_IAA"/>
</dbReference>
<evidence type="ECO:0000259" key="6">
    <source>
        <dbReference type="Pfam" id="PF25597"/>
    </source>
</evidence>
<dbReference type="PANTHER" id="PTHR31734:SF103">
    <property type="entry name" value="AUXIN-RESPONSIVE PROTEIN IAA16"/>
    <property type="match status" value="1"/>
</dbReference>
<name>A0A8J5FWM3_ZINOF</name>
<dbReference type="GO" id="GO:0009734">
    <property type="term" value="P:auxin-activated signaling pathway"/>
    <property type="evidence" value="ECO:0007669"/>
    <property type="project" value="UniProtKB-UniRule"/>
</dbReference>
<dbReference type="InterPro" id="IPR033389">
    <property type="entry name" value="AUX/IAA_dom"/>
</dbReference>
<dbReference type="EMBL" id="JACMSC010000012">
    <property type="protein sequence ID" value="KAG6495226.1"/>
    <property type="molecule type" value="Genomic_DNA"/>
</dbReference>
<feature type="region of interest" description="Disordered" evidence="4">
    <location>
        <begin position="239"/>
        <end position="270"/>
    </location>
</feature>
<dbReference type="Proteomes" id="UP000734854">
    <property type="component" value="Unassembled WGS sequence"/>
</dbReference>
<reference evidence="7 8" key="1">
    <citation type="submission" date="2020-08" db="EMBL/GenBank/DDBJ databases">
        <title>Plant Genome Project.</title>
        <authorList>
            <person name="Zhang R.-G."/>
        </authorList>
    </citation>
    <scope>NUCLEOTIDE SEQUENCE [LARGE SCALE GENOMIC DNA]</scope>
    <source>
        <tissue evidence="7">Rhizome</tissue>
    </source>
</reference>
<comment type="subcellular location">
    <subcellularLocation>
        <location evidence="3">Nucleus</location>
    </subcellularLocation>
</comment>
<feature type="domain" description="Retroviral polymerase SH3-like" evidence="6">
    <location>
        <begin position="165"/>
        <end position="226"/>
    </location>
</feature>
<keyword evidence="3" id="KW-0539">Nucleus</keyword>
<keyword evidence="3" id="KW-0805">Transcription regulation</keyword>
<dbReference type="GO" id="GO:0006355">
    <property type="term" value="P:regulation of DNA-templated transcription"/>
    <property type="evidence" value="ECO:0007669"/>
    <property type="project" value="InterPro"/>
</dbReference>
<comment type="caution">
    <text evidence="7">The sequence shown here is derived from an EMBL/GenBank/DDBJ whole genome shotgun (WGS) entry which is preliminary data.</text>
</comment>
<protein>
    <recommendedName>
        <fullName evidence="3">Auxin-responsive protein</fullName>
    </recommendedName>
</protein>
<dbReference type="Gene3D" id="3.10.20.90">
    <property type="entry name" value="Phosphatidylinositol 3-kinase Catalytic Subunit, Chain A, domain 1"/>
    <property type="match status" value="1"/>
</dbReference>
<dbReference type="AlphaFoldDB" id="A0A8J5FWM3"/>
<sequence>MASRNIATPFPHTFNGEDYDYWSSRFEVWLKAFDLWNIVDKGFIEPEDEDTLSDAEKKVLVDNRKKGIHALNQINLAIDKGVYEKIRKATTSNQAWEILQKAYKGDEQVKNIQLQILRSEFEKLEMKDNDSVAEYFTKVGSIVNQMASNGEVFDDLRIVQKVFGSVAYSLIPQANRNKFDDEFEKCIFIGYSKRSKAYKLYNPKTNMIVISRDFLFDEDASFDDPKGKANEICIPLYSEQESEEDNSSHSPRNSPSSSTSPPRKMQSVQELLDSTERIEYDDSVLFAFCAGEEPISFDDANKEENAIIKAQAVGWPPVRSFRKVILFVHSEKCVDDSKDDNVNSPAAFVKVSMDGAPSLRKVDLKMYRSYQELSMALQKMFSSVTTSTGNSCSPGMSGRDYMNESKVMDLLNGSEYVPTYKTRMEIGCLSVMFHESVDAAQRRTPLPLLLFDTDSSSAGIRALAVVVARSNAADLPSALAPTPHSQRRRLAPVAISSPPTPSALASSRVP</sequence>
<dbReference type="GO" id="GO:0005634">
    <property type="term" value="C:nucleus"/>
    <property type="evidence" value="ECO:0007669"/>
    <property type="project" value="UniProtKB-SubCell"/>
</dbReference>
<evidence type="ECO:0000259" key="5">
    <source>
        <dbReference type="Pfam" id="PF02309"/>
    </source>
</evidence>
<keyword evidence="3" id="KW-0678">Repressor</keyword>
<keyword evidence="8" id="KW-1185">Reference proteome</keyword>
<evidence type="ECO:0000256" key="4">
    <source>
        <dbReference type="SAM" id="MobiDB-lite"/>
    </source>
</evidence>
<dbReference type="InterPro" id="IPR057670">
    <property type="entry name" value="SH3_retrovirus"/>
</dbReference>
<keyword evidence="3" id="KW-0804">Transcription</keyword>
<evidence type="ECO:0000313" key="7">
    <source>
        <dbReference type="EMBL" id="KAG6495226.1"/>
    </source>
</evidence>
<comment type="function">
    <text evidence="1 3">Aux/IAA proteins are short-lived transcriptional factors that function as repressors of early auxin response genes at low auxin concentrations.</text>
</comment>
<feature type="domain" description="AUX/IAA" evidence="5">
    <location>
        <begin position="299"/>
        <end position="421"/>
    </location>
</feature>
<dbReference type="Pfam" id="PF25597">
    <property type="entry name" value="SH3_retrovirus"/>
    <property type="match status" value="1"/>
</dbReference>